<evidence type="ECO:0000313" key="2">
    <source>
        <dbReference type="Proteomes" id="UP000800235"/>
    </source>
</evidence>
<dbReference type="EMBL" id="MU007041">
    <property type="protein sequence ID" value="KAF2430174.1"/>
    <property type="molecule type" value="Genomic_DNA"/>
</dbReference>
<evidence type="ECO:0000313" key="1">
    <source>
        <dbReference type="EMBL" id="KAF2430174.1"/>
    </source>
</evidence>
<dbReference type="AlphaFoldDB" id="A0A9P4TXB5"/>
<comment type="caution">
    <text evidence="1">The sequence shown here is derived from an EMBL/GenBank/DDBJ whole genome shotgun (WGS) entry which is preliminary data.</text>
</comment>
<organism evidence="1 2">
    <name type="scientific">Tothia fuscella</name>
    <dbReference type="NCBI Taxonomy" id="1048955"/>
    <lineage>
        <taxon>Eukaryota</taxon>
        <taxon>Fungi</taxon>
        <taxon>Dikarya</taxon>
        <taxon>Ascomycota</taxon>
        <taxon>Pezizomycotina</taxon>
        <taxon>Dothideomycetes</taxon>
        <taxon>Pleosporomycetidae</taxon>
        <taxon>Venturiales</taxon>
        <taxon>Cylindrosympodiaceae</taxon>
        <taxon>Tothia</taxon>
    </lineage>
</organism>
<dbReference type="PANTHER" id="PTHR42085">
    <property type="entry name" value="F-BOX DOMAIN-CONTAINING PROTEIN"/>
    <property type="match status" value="1"/>
</dbReference>
<dbReference type="PANTHER" id="PTHR42085:SF1">
    <property type="entry name" value="F-BOX DOMAIN-CONTAINING PROTEIN"/>
    <property type="match status" value="1"/>
</dbReference>
<sequence length="172" mass="19354">MEAIKERMEKLRELAEGWYDRGLDVVLTEEWSTKLCGRRIITHDAARANESRSGSSRTGTMGIVIKTLPVRIFFCDETSQLQGNGSAAQPSSRFLTIPTEIRLQILEEALRPSHIDTAQNSYSNLSPSAVSIIFTCRQLYEEARALAIRHTVVKEIGASVVRHSTTSWRRYG</sequence>
<keyword evidence="2" id="KW-1185">Reference proteome</keyword>
<dbReference type="Proteomes" id="UP000800235">
    <property type="component" value="Unassembled WGS sequence"/>
</dbReference>
<accession>A0A9P4TXB5</accession>
<reference evidence="1" key="1">
    <citation type="journal article" date="2020" name="Stud. Mycol.">
        <title>101 Dothideomycetes genomes: a test case for predicting lifestyles and emergence of pathogens.</title>
        <authorList>
            <person name="Haridas S."/>
            <person name="Albert R."/>
            <person name="Binder M."/>
            <person name="Bloem J."/>
            <person name="Labutti K."/>
            <person name="Salamov A."/>
            <person name="Andreopoulos B."/>
            <person name="Baker S."/>
            <person name="Barry K."/>
            <person name="Bills G."/>
            <person name="Bluhm B."/>
            <person name="Cannon C."/>
            <person name="Castanera R."/>
            <person name="Culley D."/>
            <person name="Daum C."/>
            <person name="Ezra D."/>
            <person name="Gonzalez J."/>
            <person name="Henrissat B."/>
            <person name="Kuo A."/>
            <person name="Liang C."/>
            <person name="Lipzen A."/>
            <person name="Lutzoni F."/>
            <person name="Magnuson J."/>
            <person name="Mondo S."/>
            <person name="Nolan M."/>
            <person name="Ohm R."/>
            <person name="Pangilinan J."/>
            <person name="Park H.-J."/>
            <person name="Ramirez L."/>
            <person name="Alfaro M."/>
            <person name="Sun H."/>
            <person name="Tritt A."/>
            <person name="Yoshinaga Y."/>
            <person name="Zwiers L.-H."/>
            <person name="Turgeon B."/>
            <person name="Goodwin S."/>
            <person name="Spatafora J."/>
            <person name="Crous P."/>
            <person name="Grigoriev I."/>
        </authorList>
    </citation>
    <scope>NUCLEOTIDE SEQUENCE</scope>
    <source>
        <strain evidence="1">CBS 130266</strain>
    </source>
</reference>
<name>A0A9P4TXB5_9PEZI</name>
<dbReference type="OrthoDB" id="5413827at2759"/>
<gene>
    <name evidence="1" type="ORF">EJ08DRAFT_254282</name>
</gene>
<dbReference type="InterPro" id="IPR038883">
    <property type="entry name" value="AN11006-like"/>
</dbReference>
<proteinExistence type="predicted"/>
<protein>
    <submittedName>
        <fullName evidence="1">Uncharacterized protein</fullName>
    </submittedName>
</protein>